<dbReference type="PROSITE" id="PS51004">
    <property type="entry name" value="SEMA"/>
    <property type="match status" value="1"/>
</dbReference>
<evidence type="ECO:0000256" key="7">
    <source>
        <dbReference type="SAM" id="Phobius"/>
    </source>
</evidence>
<dbReference type="PANTHER" id="PTHR11036:SF72">
    <property type="entry name" value="SEMAPHORIN-4F"/>
    <property type="match status" value="1"/>
</dbReference>
<dbReference type="Pfam" id="PF19428">
    <property type="entry name" value="Sema4F_C"/>
    <property type="match status" value="1"/>
</dbReference>
<keyword evidence="7" id="KW-1133">Transmembrane helix</keyword>
<dbReference type="SMART" id="SM00630">
    <property type="entry name" value="Sema"/>
    <property type="match status" value="1"/>
</dbReference>
<dbReference type="GeneID" id="110079807"/>
<sequence length="864" mass="95090">MPSPRAPFGCVWLLLQLQESPNSSWGVLWLPTSSCRRRGLAESSPPPPLERRRGFLSKGKPAQSAAFSALAGAALPQGSGSHTQGLAFPGVFAEHRLAGSRFSSASEQRWTGWCGASPPPASRTTASSGWTPTRALSMWAPGMPSLPSPWGPSTSVPRRFPGRLQRLTRIPACRRGRKRQSARILYDSWTLPTGATSSSAVPSLLTPSAATSKRVSSAWWSDWRQGGRSVPLSPCSHPRLSWQGNNVHPQFTQFHVYDSYLACVIYFLHVIKARGHCLNIPDGALYVATVSNFLGTEPIIARATGSHGEAIRTENSVTWLNDPEFVASAFLREGERGEEDKIYFFFTETAREYDYYEKVKVARVARVCKGDLGGQKTLQKRWTTFLKAQLVCSDPESGTVFNILKDVAPLPSDHGNATVFYGAFVAQGREGSSSAICAYSAQEIQRAMGGRFKEFRRDCDKWTSVLPGDVPDPRPGACITSSLKTEGISSSLALPDRVLTFIRDHPLMDELVYPLDRSPLLVVPGTSYQRLAVHRVKALSGQEHPVLYLGTENGHLHKAVKIGPRLSLLEDLVLFATPQPVRHLKLHQNWLYVASDTEVTQVNTSSCATYKTCQDCILSRDPACAWNRQLEACWDHHSQAGLIQDIASVQVPALCPLENTETALMVEVPALLSARVVLPCSPQSTWSRCEWQWPSQDPSAYVLRSDSIEFTVAASTLGKYTCRCTESGAGRVVAAYRVVNARGKSLERSYTVLVGILCFVLGVIVSSGCLLLQERRRRERLQQELICRERNGLDLMQSTTTSCSHEPQTPSSPEDERHPLATASKNGALNGYPHHLYINELDTTEQARIYLTGVPLAKCDETSI</sequence>
<comment type="caution">
    <text evidence="5">Lacks conserved residue(s) required for the propagation of feature annotation.</text>
</comment>
<evidence type="ECO:0000259" key="8">
    <source>
        <dbReference type="PROSITE" id="PS51004"/>
    </source>
</evidence>
<evidence type="ECO:0000256" key="3">
    <source>
        <dbReference type="ARBA" id="ARBA00023157"/>
    </source>
</evidence>
<accession>A0ABM5GL40</accession>
<dbReference type="RefSeq" id="XP_072858366.1">
    <property type="nucleotide sequence ID" value="XM_073002265.1"/>
</dbReference>
<keyword evidence="4" id="KW-0325">Glycoprotein</keyword>
<dbReference type="Gene3D" id="3.30.1680.10">
    <property type="entry name" value="ligand-binding face of the semaphorins, domain 2"/>
    <property type="match status" value="1"/>
</dbReference>
<dbReference type="InterPro" id="IPR002165">
    <property type="entry name" value="Plexin_repeat"/>
</dbReference>
<evidence type="ECO:0000256" key="5">
    <source>
        <dbReference type="PROSITE-ProRule" id="PRU00352"/>
    </source>
</evidence>
<evidence type="ECO:0000313" key="10">
    <source>
        <dbReference type="RefSeq" id="XP_072858366.1"/>
    </source>
</evidence>
<keyword evidence="3" id="KW-1015">Disulfide bond</keyword>
<dbReference type="InterPro" id="IPR027231">
    <property type="entry name" value="Semaphorin"/>
</dbReference>
<feature type="region of interest" description="Disordered" evidence="6">
    <location>
        <begin position="799"/>
        <end position="827"/>
    </location>
</feature>
<dbReference type="InterPro" id="IPR015943">
    <property type="entry name" value="WD40/YVTN_repeat-like_dom_sf"/>
</dbReference>
<evidence type="ECO:0000256" key="4">
    <source>
        <dbReference type="ARBA" id="ARBA00023180"/>
    </source>
</evidence>
<dbReference type="Proteomes" id="UP001652642">
    <property type="component" value="Chromosome 5"/>
</dbReference>
<evidence type="ECO:0000256" key="6">
    <source>
        <dbReference type="SAM" id="MobiDB-lite"/>
    </source>
</evidence>
<reference evidence="10" key="1">
    <citation type="submission" date="2025-08" db="UniProtKB">
        <authorList>
            <consortium name="RefSeq"/>
        </authorList>
    </citation>
    <scope>IDENTIFICATION</scope>
</reference>
<comment type="subcellular location">
    <subcellularLocation>
        <location evidence="1">Membrane</location>
    </subcellularLocation>
</comment>
<proteinExistence type="predicted"/>
<keyword evidence="9" id="KW-1185">Reference proteome</keyword>
<keyword evidence="7" id="KW-0812">Transmembrane</keyword>
<feature type="transmembrane region" description="Helical" evidence="7">
    <location>
        <begin position="750"/>
        <end position="772"/>
    </location>
</feature>
<dbReference type="Pfam" id="PF01437">
    <property type="entry name" value="PSI"/>
    <property type="match status" value="1"/>
</dbReference>
<dbReference type="InterPro" id="IPR001627">
    <property type="entry name" value="Semap_dom"/>
</dbReference>
<dbReference type="InterPro" id="IPR036352">
    <property type="entry name" value="Semap_dom_sf"/>
</dbReference>
<feature type="domain" description="Sema" evidence="8">
    <location>
        <begin position="280"/>
        <end position="604"/>
    </location>
</feature>
<evidence type="ECO:0000256" key="2">
    <source>
        <dbReference type="ARBA" id="ARBA00023136"/>
    </source>
</evidence>
<dbReference type="PANTHER" id="PTHR11036">
    <property type="entry name" value="SEMAPHORIN"/>
    <property type="match status" value="1"/>
</dbReference>
<feature type="compositionally biased region" description="Polar residues" evidence="6">
    <location>
        <begin position="799"/>
        <end position="812"/>
    </location>
</feature>
<dbReference type="SUPFAM" id="SSF101912">
    <property type="entry name" value="Sema domain"/>
    <property type="match status" value="1"/>
</dbReference>
<evidence type="ECO:0000256" key="1">
    <source>
        <dbReference type="ARBA" id="ARBA00004370"/>
    </source>
</evidence>
<evidence type="ECO:0000313" key="9">
    <source>
        <dbReference type="Proteomes" id="UP001652642"/>
    </source>
</evidence>
<dbReference type="Gene3D" id="2.130.10.10">
    <property type="entry name" value="YVTN repeat-like/Quinoprotein amine dehydrogenase"/>
    <property type="match status" value="1"/>
</dbReference>
<dbReference type="SMART" id="SM00423">
    <property type="entry name" value="PSI"/>
    <property type="match status" value="1"/>
</dbReference>
<name>A0ABM5GL40_9SAUR</name>
<protein>
    <submittedName>
        <fullName evidence="10">Semaphorin-4F isoform X1</fullName>
    </submittedName>
</protein>
<gene>
    <name evidence="10" type="primary">SEMA4F</name>
</gene>
<dbReference type="SUPFAM" id="SSF103575">
    <property type="entry name" value="Plexin repeat"/>
    <property type="match status" value="1"/>
</dbReference>
<dbReference type="InterPro" id="IPR045791">
    <property type="entry name" value="Sema4F_C"/>
</dbReference>
<dbReference type="InterPro" id="IPR016201">
    <property type="entry name" value="PSI"/>
</dbReference>
<feature type="region of interest" description="Disordered" evidence="6">
    <location>
        <begin position="37"/>
        <end position="58"/>
    </location>
</feature>
<dbReference type="Pfam" id="PF01403">
    <property type="entry name" value="Sema"/>
    <property type="match status" value="1"/>
</dbReference>
<keyword evidence="2 7" id="KW-0472">Membrane</keyword>
<organism evidence="9 10">
    <name type="scientific">Pogona vitticeps</name>
    <name type="common">central bearded dragon</name>
    <dbReference type="NCBI Taxonomy" id="103695"/>
    <lineage>
        <taxon>Eukaryota</taxon>
        <taxon>Metazoa</taxon>
        <taxon>Chordata</taxon>
        <taxon>Craniata</taxon>
        <taxon>Vertebrata</taxon>
        <taxon>Euteleostomi</taxon>
        <taxon>Lepidosauria</taxon>
        <taxon>Squamata</taxon>
        <taxon>Bifurcata</taxon>
        <taxon>Unidentata</taxon>
        <taxon>Episquamata</taxon>
        <taxon>Toxicofera</taxon>
        <taxon>Iguania</taxon>
        <taxon>Acrodonta</taxon>
        <taxon>Agamidae</taxon>
        <taxon>Amphibolurinae</taxon>
        <taxon>Pogona</taxon>
    </lineage>
</organism>